<name>A0A8S5RHK0_9VIRU</name>
<accession>A0A8S5RHK0</accession>
<dbReference type="EMBL" id="BK059105">
    <property type="protein sequence ID" value="DAE30864.1"/>
    <property type="molecule type" value="Genomic_DNA"/>
</dbReference>
<evidence type="ECO:0000313" key="1">
    <source>
        <dbReference type="EMBL" id="DAE30864.1"/>
    </source>
</evidence>
<reference evidence="1" key="1">
    <citation type="journal article" date="2021" name="Proc. Natl. Acad. Sci. U.S.A.">
        <title>A Catalog of Tens of Thousands of Viruses from Human Metagenomes Reveals Hidden Associations with Chronic Diseases.</title>
        <authorList>
            <person name="Tisza M.J."/>
            <person name="Buck C.B."/>
        </authorList>
    </citation>
    <scope>NUCLEOTIDE SEQUENCE</scope>
    <source>
        <strain evidence="1">CtML55</strain>
    </source>
</reference>
<proteinExistence type="predicted"/>
<sequence length="59" mass="7316">MQKCREREITLILEGWLVDLLLLMEVCRLLHNYKRKFRDKKLEQPEKKRVIRLSDNMMN</sequence>
<organism evidence="1">
    <name type="scientific">virus sp. ctML55</name>
    <dbReference type="NCBI Taxonomy" id="2827627"/>
    <lineage>
        <taxon>Viruses</taxon>
    </lineage>
</organism>
<protein>
    <submittedName>
        <fullName evidence="1">Uncharacterized protein</fullName>
    </submittedName>
</protein>